<protein>
    <recommendedName>
        <fullName evidence="4">Ig-like domain-containing protein</fullName>
    </recommendedName>
</protein>
<accession>A0A6J8CTC4</accession>
<reference evidence="2 3" key="1">
    <citation type="submission" date="2020-06" db="EMBL/GenBank/DDBJ databases">
        <authorList>
            <person name="Li R."/>
            <person name="Bekaert M."/>
        </authorList>
    </citation>
    <scope>NUCLEOTIDE SEQUENCE [LARGE SCALE GENOMIC DNA]</scope>
    <source>
        <strain evidence="3">wild</strain>
    </source>
</reference>
<feature type="region of interest" description="Disordered" evidence="1">
    <location>
        <begin position="307"/>
        <end position="326"/>
    </location>
</feature>
<evidence type="ECO:0000313" key="3">
    <source>
        <dbReference type="Proteomes" id="UP000507470"/>
    </source>
</evidence>
<gene>
    <name evidence="2" type="ORF">MCOR_32952</name>
</gene>
<dbReference type="AlphaFoldDB" id="A0A6J8CTC4"/>
<sequence>MAKNNNGITIRYIILLQRIPTGESKYRFEIKNTDLLWFKNQTDINTIVGQEGTDMEIKCSSHKPRYVYFWVALIITSNGSFKAIGYNQSVSYSFIPNRTDHLTTYKCEPTALLSISAEVKLIIKLNLSDKTFNITTEPFLYQKNGKYMCVVSNGVPDANGKILQSWSTNVVHEGPPVFAPENRNLIHGRIGKSIKLSFYIYSNPDVEEIIIENIGPKPTKREQIKHYNILNSTLIYSEYNKLVGIEGYEILIESKVLDMNDFHLYRNTAKNRLGVSNYHFAIIKNDVLDDYLPQREVSEVEVQRQFMSTTSDNTNRSNTDSSQISSSVISRMENIANCNQTDENTNTETSSDQMNQTSNDSDSDTLNNVMIDNVGEYENNYQCKKVTCTLRSLKTDKIASRLLTKIRTNNNDL</sequence>
<evidence type="ECO:0000313" key="2">
    <source>
        <dbReference type="EMBL" id="CAC5398587.1"/>
    </source>
</evidence>
<evidence type="ECO:0000256" key="1">
    <source>
        <dbReference type="SAM" id="MobiDB-lite"/>
    </source>
</evidence>
<dbReference type="EMBL" id="CACVKT020005953">
    <property type="protein sequence ID" value="CAC5398587.1"/>
    <property type="molecule type" value="Genomic_DNA"/>
</dbReference>
<name>A0A6J8CTC4_MYTCO</name>
<feature type="compositionally biased region" description="Low complexity" evidence="1">
    <location>
        <begin position="308"/>
        <end position="326"/>
    </location>
</feature>
<dbReference type="Proteomes" id="UP000507470">
    <property type="component" value="Unassembled WGS sequence"/>
</dbReference>
<feature type="region of interest" description="Disordered" evidence="1">
    <location>
        <begin position="341"/>
        <end position="367"/>
    </location>
</feature>
<evidence type="ECO:0008006" key="4">
    <source>
        <dbReference type="Google" id="ProtNLM"/>
    </source>
</evidence>
<keyword evidence="3" id="KW-1185">Reference proteome</keyword>
<organism evidence="2 3">
    <name type="scientific">Mytilus coruscus</name>
    <name type="common">Sea mussel</name>
    <dbReference type="NCBI Taxonomy" id="42192"/>
    <lineage>
        <taxon>Eukaryota</taxon>
        <taxon>Metazoa</taxon>
        <taxon>Spiralia</taxon>
        <taxon>Lophotrochozoa</taxon>
        <taxon>Mollusca</taxon>
        <taxon>Bivalvia</taxon>
        <taxon>Autobranchia</taxon>
        <taxon>Pteriomorphia</taxon>
        <taxon>Mytilida</taxon>
        <taxon>Mytiloidea</taxon>
        <taxon>Mytilidae</taxon>
        <taxon>Mytilinae</taxon>
        <taxon>Mytilus</taxon>
    </lineage>
</organism>
<proteinExistence type="predicted"/>